<dbReference type="GO" id="GO:0016020">
    <property type="term" value="C:membrane"/>
    <property type="evidence" value="ECO:0007669"/>
    <property type="project" value="UniProtKB-SubCell"/>
</dbReference>
<dbReference type="GO" id="GO:0008654">
    <property type="term" value="P:phospholipid biosynthetic process"/>
    <property type="evidence" value="ECO:0007669"/>
    <property type="project" value="InterPro"/>
</dbReference>
<keyword evidence="3 5" id="KW-0808">Transferase</keyword>
<name>W1PHM3_AMBTC</name>
<dbReference type="InterPro" id="IPR048254">
    <property type="entry name" value="CDP_ALCOHOL_P_TRANSF_CS"/>
</dbReference>
<feature type="transmembrane region" description="Helical" evidence="6">
    <location>
        <begin position="251"/>
        <end position="275"/>
    </location>
</feature>
<evidence type="ECO:0000256" key="5">
    <source>
        <dbReference type="RuleBase" id="RU003750"/>
    </source>
</evidence>
<feature type="transmembrane region" description="Helical" evidence="6">
    <location>
        <begin position="217"/>
        <end position="239"/>
    </location>
</feature>
<evidence type="ECO:0000256" key="6">
    <source>
        <dbReference type="SAM" id="Phobius"/>
    </source>
</evidence>
<dbReference type="eggNOG" id="KOG2877">
    <property type="taxonomic scope" value="Eukaryota"/>
</dbReference>
<evidence type="ECO:0008006" key="9">
    <source>
        <dbReference type="Google" id="ProtNLM"/>
    </source>
</evidence>
<dbReference type="Gene3D" id="1.20.120.1760">
    <property type="match status" value="1"/>
</dbReference>
<dbReference type="HOGENOM" id="CLU_035066_0_1_1"/>
<dbReference type="AlphaFoldDB" id="W1PHM3"/>
<accession>W1PHM3</accession>
<reference evidence="8" key="1">
    <citation type="journal article" date="2013" name="Science">
        <title>The Amborella genome and the evolution of flowering plants.</title>
        <authorList>
            <consortium name="Amborella Genome Project"/>
        </authorList>
    </citation>
    <scope>NUCLEOTIDE SEQUENCE [LARGE SCALE GENOMIC DNA]</scope>
</reference>
<feature type="transmembrane region" description="Helical" evidence="6">
    <location>
        <begin position="287"/>
        <end position="305"/>
    </location>
</feature>
<evidence type="ECO:0000256" key="1">
    <source>
        <dbReference type="ARBA" id="ARBA00004370"/>
    </source>
</evidence>
<dbReference type="PANTHER" id="PTHR10414:SF37">
    <property type="entry name" value="BB IN A BOXCAR, ISOFORM C"/>
    <property type="match status" value="1"/>
</dbReference>
<dbReference type="Gramene" id="ERN07126">
    <property type="protein sequence ID" value="ERN07126"/>
    <property type="gene ID" value="AMTR_s00019p00117870"/>
</dbReference>
<evidence type="ECO:0000256" key="3">
    <source>
        <dbReference type="ARBA" id="ARBA00022679"/>
    </source>
</evidence>
<proteinExistence type="inferred from homology"/>
<dbReference type="PANTHER" id="PTHR10414">
    <property type="entry name" value="ETHANOLAMINEPHOSPHOTRANSFERASE"/>
    <property type="match status" value="1"/>
</dbReference>
<dbReference type="OrthoDB" id="196717at2759"/>
<keyword evidence="6" id="KW-1133">Transmembrane helix</keyword>
<keyword evidence="8" id="KW-1185">Reference proteome</keyword>
<organism evidence="7 8">
    <name type="scientific">Amborella trichopoda</name>
    <dbReference type="NCBI Taxonomy" id="13333"/>
    <lineage>
        <taxon>Eukaryota</taxon>
        <taxon>Viridiplantae</taxon>
        <taxon>Streptophyta</taxon>
        <taxon>Embryophyta</taxon>
        <taxon>Tracheophyta</taxon>
        <taxon>Spermatophyta</taxon>
        <taxon>Magnoliopsida</taxon>
        <taxon>Amborellales</taxon>
        <taxon>Amborellaceae</taxon>
        <taxon>Amborella</taxon>
    </lineage>
</organism>
<dbReference type="Proteomes" id="UP000017836">
    <property type="component" value="Unassembled WGS sequence"/>
</dbReference>
<dbReference type="PROSITE" id="PS00379">
    <property type="entry name" value="CDP_ALCOHOL_P_TRANSF"/>
    <property type="match status" value="1"/>
</dbReference>
<dbReference type="InterPro" id="IPR000462">
    <property type="entry name" value="CDP-OH_P_trans"/>
</dbReference>
<feature type="transmembrane region" description="Helical" evidence="6">
    <location>
        <begin position="178"/>
        <end position="197"/>
    </location>
</feature>
<gene>
    <name evidence="7" type="ORF">AMTR_s00019p00117870</name>
</gene>
<dbReference type="InterPro" id="IPR043130">
    <property type="entry name" value="CDP-OH_PTrfase_TM_dom"/>
</dbReference>
<evidence type="ECO:0000313" key="7">
    <source>
        <dbReference type="EMBL" id="ERN07126.1"/>
    </source>
</evidence>
<protein>
    <recommendedName>
        <fullName evidence="9">Aminoalcoholphosphotransferase</fullName>
    </recommendedName>
</protein>
<keyword evidence="4 6" id="KW-0472">Membrane</keyword>
<comment type="similarity">
    <text evidence="2 5">Belongs to the CDP-alcohol phosphatidyltransferase class-I family.</text>
</comment>
<dbReference type="KEGG" id="atr:18435342"/>
<dbReference type="GO" id="GO:0016780">
    <property type="term" value="F:phosphotransferase activity, for other substituted phosphate groups"/>
    <property type="evidence" value="ECO:0007669"/>
    <property type="project" value="InterPro"/>
</dbReference>
<evidence type="ECO:0000256" key="4">
    <source>
        <dbReference type="ARBA" id="ARBA00023136"/>
    </source>
</evidence>
<dbReference type="EMBL" id="KI393807">
    <property type="protein sequence ID" value="ERN07126.1"/>
    <property type="molecule type" value="Genomic_DNA"/>
</dbReference>
<dbReference type="Pfam" id="PF01066">
    <property type="entry name" value="CDP-OH_P_transf"/>
    <property type="match status" value="1"/>
</dbReference>
<dbReference type="PIRSF" id="PIRSF015665">
    <property type="entry name" value="CHOPT"/>
    <property type="match status" value="1"/>
</dbReference>
<feature type="transmembrane region" description="Helical" evidence="6">
    <location>
        <begin position="351"/>
        <end position="379"/>
    </location>
</feature>
<keyword evidence="6" id="KW-0812">Transmembrane</keyword>
<dbReference type="InterPro" id="IPR014472">
    <property type="entry name" value="CHOPT"/>
</dbReference>
<feature type="transmembrane region" description="Helical" evidence="6">
    <location>
        <begin position="142"/>
        <end position="166"/>
    </location>
</feature>
<sequence length="389" mass="43593">MGYIGVHGIEGLLRHKYSGVDRSYVAKYILQPFWSYCVNLFPLWIAPNVITAVGLSFILTSAFLSYVYSPLLDSPPPRWVNFAHGLLLFLYQTFDAIDGKQARRTNSTSPLGELFDHGCDALVCAFETMAFGNSVMSGRHTIWFWILAAIPFYFATWEHFFTNTLILPEINGPTEGLLLIYMIHFFTSAVGAEWWIHGVRDSIKFVDHIPLIPNMPIYQFLIFFMMAVGVLPTIVYNIFNVHKVLASRKGNMTNALAMIFPFLGLVGGVFIWGWLSPSDVLATEPHLMLMGTGFAFGYLVGRLVLAHICDEPKGLKTGMCMSLLILPLAIGNAFSSRILDGVPCVSEHMMVGLYCFFTFSLWLHFAVGVTHEITSALGIKCFRITRKKA</sequence>
<dbReference type="STRING" id="13333.W1PHM3"/>
<feature type="transmembrane region" description="Helical" evidence="6">
    <location>
        <begin position="317"/>
        <end position="339"/>
    </location>
</feature>
<feature type="transmembrane region" description="Helical" evidence="6">
    <location>
        <begin position="44"/>
        <end position="67"/>
    </location>
</feature>
<comment type="subcellular location">
    <subcellularLocation>
        <location evidence="1">Membrane</location>
    </subcellularLocation>
</comment>
<evidence type="ECO:0000256" key="2">
    <source>
        <dbReference type="ARBA" id="ARBA00010441"/>
    </source>
</evidence>
<evidence type="ECO:0000313" key="8">
    <source>
        <dbReference type="Proteomes" id="UP000017836"/>
    </source>
</evidence>